<protein>
    <submittedName>
        <fullName evidence="1">Uncharacterized protein</fullName>
    </submittedName>
</protein>
<dbReference type="EMBL" id="REGN01006159">
    <property type="protein sequence ID" value="RNA10580.1"/>
    <property type="molecule type" value="Genomic_DNA"/>
</dbReference>
<evidence type="ECO:0000313" key="2">
    <source>
        <dbReference type="Proteomes" id="UP000276133"/>
    </source>
</evidence>
<accession>A0A3M7QGS0</accession>
<sequence length="59" mass="6942">MAYIKKHSQLPISKYMYGQKKKLTTQFGCTSDYTTFKLNYLSRVQIVCDSRSYSNFSNK</sequence>
<name>A0A3M7QGS0_BRAPC</name>
<gene>
    <name evidence="1" type="ORF">BpHYR1_026494</name>
</gene>
<dbReference type="AlphaFoldDB" id="A0A3M7QGS0"/>
<keyword evidence="2" id="KW-1185">Reference proteome</keyword>
<proteinExistence type="predicted"/>
<organism evidence="1 2">
    <name type="scientific">Brachionus plicatilis</name>
    <name type="common">Marine rotifer</name>
    <name type="synonym">Brachionus muelleri</name>
    <dbReference type="NCBI Taxonomy" id="10195"/>
    <lineage>
        <taxon>Eukaryota</taxon>
        <taxon>Metazoa</taxon>
        <taxon>Spiralia</taxon>
        <taxon>Gnathifera</taxon>
        <taxon>Rotifera</taxon>
        <taxon>Eurotatoria</taxon>
        <taxon>Monogononta</taxon>
        <taxon>Pseudotrocha</taxon>
        <taxon>Ploima</taxon>
        <taxon>Brachionidae</taxon>
        <taxon>Brachionus</taxon>
    </lineage>
</organism>
<comment type="caution">
    <text evidence="1">The sequence shown here is derived from an EMBL/GenBank/DDBJ whole genome shotgun (WGS) entry which is preliminary data.</text>
</comment>
<reference evidence="1 2" key="1">
    <citation type="journal article" date="2018" name="Sci. Rep.">
        <title>Genomic signatures of local adaptation to the degree of environmental predictability in rotifers.</title>
        <authorList>
            <person name="Franch-Gras L."/>
            <person name="Hahn C."/>
            <person name="Garcia-Roger E.M."/>
            <person name="Carmona M.J."/>
            <person name="Serra M."/>
            <person name="Gomez A."/>
        </authorList>
    </citation>
    <scope>NUCLEOTIDE SEQUENCE [LARGE SCALE GENOMIC DNA]</scope>
    <source>
        <strain evidence="1">HYR1</strain>
    </source>
</reference>
<dbReference type="Proteomes" id="UP000276133">
    <property type="component" value="Unassembled WGS sequence"/>
</dbReference>
<evidence type="ECO:0000313" key="1">
    <source>
        <dbReference type="EMBL" id="RNA10580.1"/>
    </source>
</evidence>